<dbReference type="PANTHER" id="PTHR33840">
    <property type="match status" value="1"/>
</dbReference>
<dbReference type="InterPro" id="IPR018712">
    <property type="entry name" value="Tle1-like_cat"/>
</dbReference>
<name>W0V5X6_9BURK</name>
<dbReference type="KEGG" id="jag:GJA_3619"/>
<feature type="region of interest" description="Disordered" evidence="1">
    <location>
        <begin position="543"/>
        <end position="564"/>
    </location>
</feature>
<dbReference type="Pfam" id="PF09994">
    <property type="entry name" value="T6SS_Tle1-like_cat"/>
    <property type="match status" value="1"/>
</dbReference>
<accession>W0V5X6</accession>
<reference evidence="3 4" key="1">
    <citation type="journal article" date="2015" name="Genome Announc.">
        <title>Genome Sequence of Mushroom Soft-Rot Pathogen Janthinobacterium agaricidamnosum.</title>
        <authorList>
            <person name="Graupner K."/>
            <person name="Lackner G."/>
            <person name="Hertweck C."/>
        </authorList>
    </citation>
    <scope>NUCLEOTIDE SEQUENCE [LARGE SCALE GENOMIC DNA]</scope>
    <source>
        <strain evidence="4">NBRC 102515 / DSM 9628</strain>
    </source>
</reference>
<evidence type="ECO:0000313" key="4">
    <source>
        <dbReference type="Proteomes" id="UP000027604"/>
    </source>
</evidence>
<dbReference type="STRING" id="1349767.GJA_3619"/>
<keyword evidence="4" id="KW-1185">Reference proteome</keyword>
<dbReference type="HOGENOM" id="CLU_021038_0_0_4"/>
<dbReference type="AlphaFoldDB" id="W0V5X6"/>
<organism evidence="3 4">
    <name type="scientific">Janthinobacterium agaricidamnosum NBRC 102515 = DSM 9628</name>
    <dbReference type="NCBI Taxonomy" id="1349767"/>
    <lineage>
        <taxon>Bacteria</taxon>
        <taxon>Pseudomonadati</taxon>
        <taxon>Pseudomonadota</taxon>
        <taxon>Betaproteobacteria</taxon>
        <taxon>Burkholderiales</taxon>
        <taxon>Oxalobacteraceae</taxon>
        <taxon>Janthinobacterium</taxon>
    </lineage>
</organism>
<gene>
    <name evidence="3" type="ORF">GJA_3619</name>
</gene>
<evidence type="ECO:0000259" key="2">
    <source>
        <dbReference type="Pfam" id="PF09994"/>
    </source>
</evidence>
<dbReference type="eggNOG" id="COG2268">
    <property type="taxonomic scope" value="Bacteria"/>
</dbReference>
<evidence type="ECO:0000256" key="1">
    <source>
        <dbReference type="SAM" id="MobiDB-lite"/>
    </source>
</evidence>
<sequence>MTESDEGKAFAKGGQARIIWGILQVINAIHRTISGGDDPLYEPDEAGRLARIYDNAVGREQVQDTPSQRQRFMTHQDWFAPHIEKLRAAMVRQPKPHIPSLTLSVFGFSRGAAEAVAFCQLFADLLKPATGQDQTFAGIPASINFLGVFDTVATVGSSASVAQTTVMPGAFFDGHWSWAGELLKPLAPCVKAGLHCIATHEQRMNFPVTRLEGNITEMYFPGVHSDVGGGYGPGEQGKGRGSQAALLSQIPLAHMFKTARLHGVPLIPFSELESTIQDDFQVNQQLASAWEAYTAQLGTEGGLLKKHMQLYYRWRAARLTSLNTTASFRASSAQEQQDLGDSNRMLAGDLDALRTRQARDSGDDGQAFRTQDLQRINHWQFYRAQNRTPLDSWENWALVIFDRPRPLPPEVMRFFDDYVHDSIAGFYMAGEVTEYDKRARIAALRQEKPEKLNRFYKRVYDLNRQTEAAQAKQNNGEPLTPEEDALVKEAESGTPYPIRTDADSADMRSPMITTQTATRREGGGYILRRGYYPQSGFFRKSVHENDLERQPLSRNTKKQAPEEAPCELVWSDNLREDIAQARREENIYLVQQAIRADKSRAVA</sequence>
<feature type="domain" description="T6SS Phospholipase effector Tle1-like catalytic" evidence="2">
    <location>
        <begin position="132"/>
        <end position="257"/>
    </location>
</feature>
<proteinExistence type="predicted"/>
<dbReference type="PANTHER" id="PTHR33840:SF1">
    <property type="entry name" value="TLE1 PHOSPHOLIPASE DOMAIN-CONTAINING PROTEIN"/>
    <property type="match status" value="1"/>
</dbReference>
<evidence type="ECO:0000313" key="3">
    <source>
        <dbReference type="EMBL" id="CDG84234.1"/>
    </source>
</evidence>
<dbReference type="PATRIC" id="fig|1349767.4.peg.212"/>
<dbReference type="Proteomes" id="UP000027604">
    <property type="component" value="Chromosome I"/>
</dbReference>
<dbReference type="EMBL" id="HG322949">
    <property type="protein sequence ID" value="CDG84234.1"/>
    <property type="molecule type" value="Genomic_DNA"/>
</dbReference>
<protein>
    <recommendedName>
        <fullName evidence="2">T6SS Phospholipase effector Tle1-like catalytic domain-containing protein</fullName>
    </recommendedName>
</protein>